<proteinExistence type="predicted"/>
<dbReference type="EC" id="2.1.1.-" evidence="2"/>
<dbReference type="GO" id="GO:0008168">
    <property type="term" value="F:methyltransferase activity"/>
    <property type="evidence" value="ECO:0007669"/>
    <property type="project" value="UniProtKB-KW"/>
</dbReference>
<keyword evidence="2" id="KW-0489">Methyltransferase</keyword>
<dbReference type="Pfam" id="PF08484">
    <property type="entry name" value="Methyltransf_14"/>
    <property type="match status" value="1"/>
</dbReference>
<feature type="domain" description="C-methyltransferase" evidence="1">
    <location>
        <begin position="252"/>
        <end position="347"/>
    </location>
</feature>
<dbReference type="RefSeq" id="WP_375525942.1">
    <property type="nucleotide sequence ID" value="NZ_JBHILM010000015.1"/>
</dbReference>
<comment type="caution">
    <text evidence="2">The sequence shown here is derived from an EMBL/GenBank/DDBJ whole genome shotgun (WGS) entry which is preliminary data.</text>
</comment>
<dbReference type="InterPro" id="IPR013691">
    <property type="entry name" value="MeTrfase_14"/>
</dbReference>
<name>A0ABV5B991_9BACL</name>
<keyword evidence="3" id="KW-1185">Reference proteome</keyword>
<dbReference type="GO" id="GO:0032259">
    <property type="term" value="P:methylation"/>
    <property type="evidence" value="ECO:0007669"/>
    <property type="project" value="UniProtKB-KW"/>
</dbReference>
<dbReference type="InterPro" id="IPR029063">
    <property type="entry name" value="SAM-dependent_MTases_sf"/>
</dbReference>
<dbReference type="SUPFAM" id="SSF53335">
    <property type="entry name" value="S-adenosyl-L-methionine-dependent methyltransferases"/>
    <property type="match status" value="1"/>
</dbReference>
<organism evidence="2 3">
    <name type="scientific">Paenibacillus terreus</name>
    <dbReference type="NCBI Taxonomy" id="1387834"/>
    <lineage>
        <taxon>Bacteria</taxon>
        <taxon>Bacillati</taxon>
        <taxon>Bacillota</taxon>
        <taxon>Bacilli</taxon>
        <taxon>Bacillales</taxon>
        <taxon>Paenibacillaceae</taxon>
        <taxon>Paenibacillus</taxon>
    </lineage>
</organism>
<dbReference type="EMBL" id="JBHILM010000015">
    <property type="protein sequence ID" value="MFB5682185.1"/>
    <property type="molecule type" value="Genomic_DNA"/>
</dbReference>
<dbReference type="CDD" id="cd02440">
    <property type="entry name" value="AdoMet_MTases"/>
    <property type="match status" value="1"/>
</dbReference>
<dbReference type="Pfam" id="PF13489">
    <property type="entry name" value="Methyltransf_23"/>
    <property type="match status" value="1"/>
</dbReference>
<accession>A0ABV5B991</accession>
<dbReference type="Gene3D" id="3.40.50.720">
    <property type="entry name" value="NAD(P)-binding Rossmann-like Domain"/>
    <property type="match status" value="1"/>
</dbReference>
<keyword evidence="2" id="KW-0808">Transferase</keyword>
<sequence length="357" mass="40013">MKCSICGRESALEEKYAGAPHSLMSVYNSDHLNLRDLEIYYCSACGHTQIPAHISEEYYEDYSMGSFWGASFKKTREQQMERLATLAPKCERFLDIGCGVGHYLELAKKYFDEVYGVEPSITSANNAREKGYSIINDYFHAGLKFESGFDVISLIEVLEHLEQPGGMFTQAAKLLNENGVMIVEVPNGQRIIEKRLYYNLCTDHIQYFSVTSLVVMAQRAGMYVVCVQEAADPNLLEMYVKKPAKSRSTFSDKRQSALARIISQISPKAKVAAWGAGAESACFLGMLEGKVQIELLFDSDKSKHGHHIATIPIVKPTEEDVGRFDTIILFANAHKRQIQSQLQQLGYTGEILTLEDS</sequence>
<reference evidence="2 3" key="1">
    <citation type="submission" date="2024-09" db="EMBL/GenBank/DDBJ databases">
        <authorList>
            <person name="Ruan L."/>
        </authorList>
    </citation>
    <scope>NUCLEOTIDE SEQUENCE [LARGE SCALE GENOMIC DNA]</scope>
    <source>
        <strain evidence="2 3">D33</strain>
    </source>
</reference>
<dbReference type="Proteomes" id="UP001580407">
    <property type="component" value="Unassembled WGS sequence"/>
</dbReference>
<dbReference type="Gene3D" id="3.40.50.150">
    <property type="entry name" value="Vaccinia Virus protein VP39"/>
    <property type="match status" value="1"/>
</dbReference>
<gene>
    <name evidence="2" type="ORF">ACE3NQ_14770</name>
</gene>
<dbReference type="PANTHER" id="PTHR43861">
    <property type="entry name" value="TRANS-ACONITATE 2-METHYLTRANSFERASE-RELATED"/>
    <property type="match status" value="1"/>
</dbReference>
<evidence type="ECO:0000259" key="1">
    <source>
        <dbReference type="Pfam" id="PF08484"/>
    </source>
</evidence>
<evidence type="ECO:0000313" key="2">
    <source>
        <dbReference type="EMBL" id="MFB5682185.1"/>
    </source>
</evidence>
<evidence type="ECO:0000313" key="3">
    <source>
        <dbReference type="Proteomes" id="UP001580407"/>
    </source>
</evidence>
<protein>
    <submittedName>
        <fullName evidence="2">Class I SAM-dependent methyltransferase</fullName>
        <ecNumber evidence="2">2.1.1.-</ecNumber>
    </submittedName>
</protein>